<evidence type="ECO:0000313" key="4">
    <source>
        <dbReference type="WBParaSite" id="TCNE_0001045001-mRNA-1"/>
    </source>
</evidence>
<evidence type="ECO:0000313" key="3">
    <source>
        <dbReference type="Proteomes" id="UP000050794"/>
    </source>
</evidence>
<dbReference type="WBParaSite" id="TCNE_0001045001-mRNA-1">
    <property type="protein sequence ID" value="TCNE_0001045001-mRNA-1"/>
    <property type="gene ID" value="TCNE_0001045001"/>
</dbReference>
<sequence length="169" mass="18815">MERHKSQEKGKSGRDHYSPSPEQVIGANMAIGTKALLFYGVVPLAANCRTKALVFFDSGSQKSYTTTRLADRLQHHKSWAISTFDDSVPQTVRSNRTVISVQLQNGTCKAAVVSIIKRITSNLEVAASNIEVHFGDLKPLQLPLKIRSPDILIGHDYFSYFVTLARIKR</sequence>
<keyword evidence="3" id="KW-1185">Reference proteome</keyword>
<name>A0A183UPN0_TOXCA</name>
<feature type="compositionally biased region" description="Basic and acidic residues" evidence="1">
    <location>
        <begin position="1"/>
        <end position="17"/>
    </location>
</feature>
<reference evidence="4" key="1">
    <citation type="submission" date="2016-06" db="UniProtKB">
        <authorList>
            <consortium name="WormBaseParasite"/>
        </authorList>
    </citation>
    <scope>IDENTIFICATION</scope>
</reference>
<feature type="region of interest" description="Disordered" evidence="1">
    <location>
        <begin position="1"/>
        <end position="21"/>
    </location>
</feature>
<proteinExistence type="predicted"/>
<accession>A0A183UPN0</accession>
<dbReference type="InterPro" id="IPR008737">
    <property type="entry name" value="DUF1758"/>
</dbReference>
<dbReference type="Pfam" id="PF05585">
    <property type="entry name" value="DUF1758"/>
    <property type="match status" value="1"/>
</dbReference>
<feature type="domain" description="DUF1758" evidence="2">
    <location>
        <begin position="43"/>
        <end position="169"/>
    </location>
</feature>
<organism evidence="3 4">
    <name type="scientific">Toxocara canis</name>
    <name type="common">Canine roundworm</name>
    <dbReference type="NCBI Taxonomy" id="6265"/>
    <lineage>
        <taxon>Eukaryota</taxon>
        <taxon>Metazoa</taxon>
        <taxon>Ecdysozoa</taxon>
        <taxon>Nematoda</taxon>
        <taxon>Chromadorea</taxon>
        <taxon>Rhabditida</taxon>
        <taxon>Spirurina</taxon>
        <taxon>Ascaridomorpha</taxon>
        <taxon>Ascaridoidea</taxon>
        <taxon>Toxocaridae</taxon>
        <taxon>Toxocara</taxon>
    </lineage>
</organism>
<dbReference type="AlphaFoldDB" id="A0A183UPN0"/>
<evidence type="ECO:0000256" key="1">
    <source>
        <dbReference type="SAM" id="MobiDB-lite"/>
    </source>
</evidence>
<protein>
    <submittedName>
        <fullName evidence="4">DUF1758 domain-containing protein</fullName>
    </submittedName>
</protein>
<evidence type="ECO:0000259" key="2">
    <source>
        <dbReference type="Pfam" id="PF05585"/>
    </source>
</evidence>
<dbReference type="Proteomes" id="UP000050794">
    <property type="component" value="Unassembled WGS sequence"/>
</dbReference>